<dbReference type="AlphaFoldDB" id="A0A8H5G6M0"/>
<comment type="caution">
    <text evidence="9">The sequence shown here is derived from an EMBL/GenBank/DDBJ whole genome shotgun (WGS) entry which is preliminary data.</text>
</comment>
<feature type="transmembrane region" description="Helical" evidence="7">
    <location>
        <begin position="322"/>
        <end position="341"/>
    </location>
</feature>
<evidence type="ECO:0000313" key="10">
    <source>
        <dbReference type="Proteomes" id="UP000559027"/>
    </source>
</evidence>
<feature type="transmembrane region" description="Helical" evidence="7">
    <location>
        <begin position="361"/>
        <end position="380"/>
    </location>
</feature>
<evidence type="ECO:0000256" key="1">
    <source>
        <dbReference type="ARBA" id="ARBA00004141"/>
    </source>
</evidence>
<dbReference type="PROSITE" id="PS50850">
    <property type="entry name" value="MFS"/>
    <property type="match status" value="1"/>
</dbReference>
<dbReference type="PANTHER" id="PTHR23504:SF15">
    <property type="entry name" value="MAJOR FACILITATOR SUPERFAMILY (MFS) PROFILE DOMAIN-CONTAINING PROTEIN"/>
    <property type="match status" value="1"/>
</dbReference>
<evidence type="ECO:0000256" key="7">
    <source>
        <dbReference type="SAM" id="Phobius"/>
    </source>
</evidence>
<reference evidence="9 10" key="1">
    <citation type="journal article" date="2020" name="ISME J.">
        <title>Uncovering the hidden diversity of litter-decomposition mechanisms in mushroom-forming fungi.</title>
        <authorList>
            <person name="Floudas D."/>
            <person name="Bentzer J."/>
            <person name="Ahren D."/>
            <person name="Johansson T."/>
            <person name="Persson P."/>
            <person name="Tunlid A."/>
        </authorList>
    </citation>
    <scope>NUCLEOTIDE SEQUENCE [LARGE SCALE GENOMIC DNA]</scope>
    <source>
        <strain evidence="9 10">CBS 146.42</strain>
    </source>
</reference>
<evidence type="ECO:0000313" key="9">
    <source>
        <dbReference type="EMBL" id="KAF5359368.1"/>
    </source>
</evidence>
<feature type="transmembrane region" description="Helical" evidence="7">
    <location>
        <begin position="88"/>
        <end position="108"/>
    </location>
</feature>
<feature type="compositionally biased region" description="Low complexity" evidence="6">
    <location>
        <begin position="279"/>
        <end position="297"/>
    </location>
</feature>
<keyword evidence="5 7" id="KW-0472">Membrane</keyword>
<dbReference type="Pfam" id="PF07690">
    <property type="entry name" value="MFS_1"/>
    <property type="match status" value="1"/>
</dbReference>
<organism evidence="9 10">
    <name type="scientific">Leucocoprinus leucothites</name>
    <dbReference type="NCBI Taxonomy" id="201217"/>
    <lineage>
        <taxon>Eukaryota</taxon>
        <taxon>Fungi</taxon>
        <taxon>Dikarya</taxon>
        <taxon>Basidiomycota</taxon>
        <taxon>Agaricomycotina</taxon>
        <taxon>Agaricomycetes</taxon>
        <taxon>Agaricomycetidae</taxon>
        <taxon>Agaricales</taxon>
        <taxon>Agaricineae</taxon>
        <taxon>Agaricaceae</taxon>
        <taxon>Leucocoprinus</taxon>
    </lineage>
</organism>
<keyword evidence="2" id="KW-0813">Transport</keyword>
<feature type="transmembrane region" description="Helical" evidence="7">
    <location>
        <begin position="392"/>
        <end position="413"/>
    </location>
</feature>
<evidence type="ECO:0000259" key="8">
    <source>
        <dbReference type="PROSITE" id="PS50850"/>
    </source>
</evidence>
<sequence length="526" mass="56946">MTEADRPNTQVDQEVEPHGSPRLTPIVAQDGEHEGEIQPRTPLPKFQLFLVLLIHFSEPITAVVIYPFVNQFVRETGITKGDDKKTGYYAGVIESVFFLAEAATVFQWGWLSDRLGRRPILLLGPLGLTFAMLSFGYSTSFWIMLLSRFFQGVFNGNIGVSKAVIIELTDSSSIGDALALIPPMWSTGITVGPMLGGVLSSPAERWPNVFGKIALFKDHPYFLPCLAAGAISFFAFTHPSHTASKHLTNGGEQRRGSEISRTSSTDSLLGHNDHPDYGTAATTRSSSSASSEAFTDSCQGPSNSNLEAATLRSVLSSKIMQLILINYIFQAFSQMSFAVLMPLMFSTSIEDGGLAFNPYQIGLIMGIWGCFNALIQINLFGKAIRKYGGASVYRAACISYLIVFMAFPLSNYLARRNGSVGFGTWVVIVIQLFSRIFASTGYGSIQVIIAESTPKSILGSVNGLAQMTACIMRTIAPIIASSLFSVSIQGQILGGYMVYVVIYAILLAAVGFSGRLIDAVAKEKST</sequence>
<proteinExistence type="predicted"/>
<dbReference type="InterPro" id="IPR036259">
    <property type="entry name" value="MFS_trans_sf"/>
</dbReference>
<dbReference type="SUPFAM" id="SSF103473">
    <property type="entry name" value="MFS general substrate transporter"/>
    <property type="match status" value="1"/>
</dbReference>
<feature type="domain" description="Major facilitator superfamily (MFS) profile" evidence="8">
    <location>
        <begin position="47"/>
        <end position="521"/>
    </location>
</feature>
<feature type="region of interest" description="Disordered" evidence="6">
    <location>
        <begin position="245"/>
        <end position="301"/>
    </location>
</feature>
<dbReference type="GO" id="GO:0022857">
    <property type="term" value="F:transmembrane transporter activity"/>
    <property type="evidence" value="ECO:0007669"/>
    <property type="project" value="InterPro"/>
</dbReference>
<comment type="subcellular location">
    <subcellularLocation>
        <location evidence="1">Membrane</location>
        <topology evidence="1">Multi-pass membrane protein</topology>
    </subcellularLocation>
</comment>
<dbReference type="EMBL" id="JAACJO010000004">
    <property type="protein sequence ID" value="KAF5359368.1"/>
    <property type="molecule type" value="Genomic_DNA"/>
</dbReference>
<evidence type="ECO:0000256" key="5">
    <source>
        <dbReference type="ARBA" id="ARBA00023136"/>
    </source>
</evidence>
<keyword evidence="3 7" id="KW-0812">Transmembrane</keyword>
<dbReference type="PANTHER" id="PTHR23504">
    <property type="entry name" value="MAJOR FACILITATOR SUPERFAMILY DOMAIN-CONTAINING PROTEIN 10"/>
    <property type="match status" value="1"/>
</dbReference>
<feature type="transmembrane region" description="Helical" evidence="7">
    <location>
        <begin position="120"/>
        <end position="145"/>
    </location>
</feature>
<dbReference type="Gene3D" id="1.20.1250.20">
    <property type="entry name" value="MFS general substrate transporter like domains"/>
    <property type="match status" value="1"/>
</dbReference>
<evidence type="ECO:0000256" key="6">
    <source>
        <dbReference type="SAM" id="MobiDB-lite"/>
    </source>
</evidence>
<dbReference type="InterPro" id="IPR011701">
    <property type="entry name" value="MFS"/>
</dbReference>
<dbReference type="InterPro" id="IPR001958">
    <property type="entry name" value="Tet-R_TetA/multi-R_MdtG-like"/>
</dbReference>
<protein>
    <recommendedName>
        <fullName evidence="8">Major facilitator superfamily (MFS) profile domain-containing protein</fullName>
    </recommendedName>
</protein>
<keyword evidence="4 7" id="KW-1133">Transmembrane helix</keyword>
<feature type="transmembrane region" description="Helical" evidence="7">
    <location>
        <begin position="48"/>
        <end position="68"/>
    </location>
</feature>
<dbReference type="InterPro" id="IPR020846">
    <property type="entry name" value="MFS_dom"/>
</dbReference>
<feature type="region of interest" description="Disordered" evidence="6">
    <location>
        <begin position="1"/>
        <end position="26"/>
    </location>
</feature>
<feature type="transmembrane region" description="Helical" evidence="7">
    <location>
        <begin position="425"/>
        <end position="449"/>
    </location>
</feature>
<accession>A0A8H5G6M0</accession>
<dbReference type="OrthoDB" id="419616at2759"/>
<evidence type="ECO:0000256" key="4">
    <source>
        <dbReference type="ARBA" id="ARBA00022989"/>
    </source>
</evidence>
<keyword evidence="10" id="KW-1185">Reference proteome</keyword>
<dbReference type="Proteomes" id="UP000559027">
    <property type="component" value="Unassembled WGS sequence"/>
</dbReference>
<feature type="transmembrane region" description="Helical" evidence="7">
    <location>
        <begin position="496"/>
        <end position="517"/>
    </location>
</feature>
<name>A0A8H5G6M0_9AGAR</name>
<evidence type="ECO:0000256" key="3">
    <source>
        <dbReference type="ARBA" id="ARBA00022692"/>
    </source>
</evidence>
<dbReference type="PRINTS" id="PR01035">
    <property type="entry name" value="TCRTETA"/>
</dbReference>
<gene>
    <name evidence="9" type="ORF">D9756_003059</name>
</gene>
<dbReference type="GO" id="GO:0016020">
    <property type="term" value="C:membrane"/>
    <property type="evidence" value="ECO:0007669"/>
    <property type="project" value="UniProtKB-SubCell"/>
</dbReference>
<evidence type="ECO:0000256" key="2">
    <source>
        <dbReference type="ARBA" id="ARBA00022448"/>
    </source>
</evidence>